<reference evidence="3" key="1">
    <citation type="submission" date="2016-11" db="UniProtKB">
        <authorList>
            <consortium name="WormBaseParasite"/>
        </authorList>
    </citation>
    <scope>IDENTIFICATION</scope>
</reference>
<evidence type="ECO:0000256" key="1">
    <source>
        <dbReference type="SAM" id="Phobius"/>
    </source>
</evidence>
<feature type="transmembrane region" description="Helical" evidence="1">
    <location>
        <begin position="26"/>
        <end position="46"/>
    </location>
</feature>
<sequence length="134" mass="15179">MVCITPSDPPIFIEEKKSRIFPSTRFFMAILLCLCFISLSVATSNISQSMVCMVKKVNTTHEPDDRVISRRDLSGLYLHSNDSILPPCLKRKSANEDVTVLPCYQKNLLSWTSTEQVICLFIYVKGSRSLIRST</sequence>
<keyword evidence="1" id="KW-0472">Membrane</keyword>
<name>A0A1I7X9B6_HETBA</name>
<evidence type="ECO:0000313" key="2">
    <source>
        <dbReference type="Proteomes" id="UP000095283"/>
    </source>
</evidence>
<dbReference type="WBParaSite" id="Hba_14257">
    <property type="protein sequence ID" value="Hba_14257"/>
    <property type="gene ID" value="Hba_14257"/>
</dbReference>
<proteinExistence type="predicted"/>
<organism evidence="2 3">
    <name type="scientific">Heterorhabditis bacteriophora</name>
    <name type="common">Entomopathogenic nematode worm</name>
    <dbReference type="NCBI Taxonomy" id="37862"/>
    <lineage>
        <taxon>Eukaryota</taxon>
        <taxon>Metazoa</taxon>
        <taxon>Ecdysozoa</taxon>
        <taxon>Nematoda</taxon>
        <taxon>Chromadorea</taxon>
        <taxon>Rhabditida</taxon>
        <taxon>Rhabditina</taxon>
        <taxon>Rhabditomorpha</taxon>
        <taxon>Strongyloidea</taxon>
        <taxon>Heterorhabditidae</taxon>
        <taxon>Heterorhabditis</taxon>
    </lineage>
</organism>
<dbReference type="Proteomes" id="UP000095283">
    <property type="component" value="Unplaced"/>
</dbReference>
<keyword evidence="1" id="KW-1133">Transmembrane helix</keyword>
<evidence type="ECO:0000313" key="3">
    <source>
        <dbReference type="WBParaSite" id="Hba_14257"/>
    </source>
</evidence>
<dbReference type="AlphaFoldDB" id="A0A1I7X9B6"/>
<keyword evidence="1" id="KW-0812">Transmembrane</keyword>
<accession>A0A1I7X9B6</accession>
<keyword evidence="2" id="KW-1185">Reference proteome</keyword>
<protein>
    <submittedName>
        <fullName evidence="3">Ricin B-type lectin domain-containing protein</fullName>
    </submittedName>
</protein>